<proteinExistence type="predicted"/>
<dbReference type="Pfam" id="PF13560">
    <property type="entry name" value="HTH_31"/>
    <property type="match status" value="1"/>
</dbReference>
<dbReference type="PROSITE" id="PS50943">
    <property type="entry name" value="HTH_CROC1"/>
    <property type="match status" value="1"/>
</dbReference>
<dbReference type="eggNOG" id="COG1396">
    <property type="taxonomic scope" value="Bacteria"/>
</dbReference>
<dbReference type="Proteomes" id="UP000000488">
    <property type="component" value="Chromosome"/>
</dbReference>
<evidence type="ECO:0000256" key="1">
    <source>
        <dbReference type="ARBA" id="ARBA00023125"/>
    </source>
</evidence>
<organism evidence="4 5">
    <name type="scientific">Myxococcus fulvus (strain ATCC BAA-855 / HW-1)</name>
    <dbReference type="NCBI Taxonomy" id="483219"/>
    <lineage>
        <taxon>Bacteria</taxon>
        <taxon>Pseudomonadati</taxon>
        <taxon>Myxococcota</taxon>
        <taxon>Myxococcia</taxon>
        <taxon>Myxococcales</taxon>
        <taxon>Cystobacterineae</taxon>
        <taxon>Myxococcaceae</taxon>
        <taxon>Myxococcus</taxon>
    </lineage>
</organism>
<dbReference type="PANTHER" id="PTHR46558:SF11">
    <property type="entry name" value="HTH-TYPE TRANSCRIPTIONAL REGULATOR XRE"/>
    <property type="match status" value="1"/>
</dbReference>
<gene>
    <name evidence="4" type="ordered locus">LILAB_17305</name>
</gene>
<dbReference type="SMART" id="SM00530">
    <property type="entry name" value="HTH_XRE"/>
    <property type="match status" value="1"/>
</dbReference>
<evidence type="ECO:0000259" key="3">
    <source>
        <dbReference type="PROSITE" id="PS50943"/>
    </source>
</evidence>
<dbReference type="STRING" id="483219.LILAB_17305"/>
<dbReference type="Gene3D" id="1.10.260.40">
    <property type="entry name" value="lambda repressor-like DNA-binding domains"/>
    <property type="match status" value="1"/>
</dbReference>
<feature type="region of interest" description="Disordered" evidence="2">
    <location>
        <begin position="1"/>
        <end position="20"/>
    </location>
</feature>
<feature type="domain" description="HTH cro/C1-type" evidence="3">
    <location>
        <begin position="28"/>
        <end position="82"/>
    </location>
</feature>
<accession>F8CNY5</accession>
<protein>
    <submittedName>
        <fullName evidence="4">DNA-binding protein</fullName>
    </submittedName>
</protein>
<dbReference type="PANTHER" id="PTHR46558">
    <property type="entry name" value="TRACRIPTIONAL REGULATORY PROTEIN-RELATED-RELATED"/>
    <property type="match status" value="1"/>
</dbReference>
<evidence type="ECO:0000256" key="2">
    <source>
        <dbReference type="SAM" id="MobiDB-lite"/>
    </source>
</evidence>
<evidence type="ECO:0000313" key="4">
    <source>
        <dbReference type="EMBL" id="AEI65364.1"/>
    </source>
</evidence>
<reference evidence="4 5" key="1">
    <citation type="journal article" date="2011" name="J. Bacteriol.">
        <title>Genome sequence of the halotolerant marine bacterium Myxococcus fulvus HW-1.</title>
        <authorList>
            <person name="Li Z.F."/>
            <person name="Li X."/>
            <person name="Liu H."/>
            <person name="Liu X."/>
            <person name="Han K."/>
            <person name="Wu Z.H."/>
            <person name="Hu W."/>
            <person name="Li F.F."/>
            <person name="Li Y.Z."/>
        </authorList>
    </citation>
    <scope>NUCLEOTIDE SEQUENCE [LARGE SCALE GENOMIC DNA]</scope>
    <source>
        <strain evidence="5">ATCC BAA-855 / HW-1</strain>
    </source>
</reference>
<dbReference type="GO" id="GO:0003677">
    <property type="term" value="F:DNA binding"/>
    <property type="evidence" value="ECO:0007669"/>
    <property type="project" value="UniProtKB-KW"/>
</dbReference>
<dbReference type="InterPro" id="IPR001387">
    <property type="entry name" value="Cro/C1-type_HTH"/>
</dbReference>
<sequence length="124" mass="13366">MQLPPDARTLPSPEAPSRPLPAILGEALRAARLRAGLPQTEVARLVAISRNAYSRLERGRMLPSLETLHRLCTALGASPNELLGHPAAPPLGMSAAAKDALQRRVRQLNGRQALALIQLLSDMR</sequence>
<keyword evidence="1 4" id="KW-0238">DNA-binding</keyword>
<dbReference type="SUPFAM" id="SSF47413">
    <property type="entry name" value="lambda repressor-like DNA-binding domains"/>
    <property type="match status" value="1"/>
</dbReference>
<dbReference type="HOGENOM" id="CLU_066192_17_0_7"/>
<dbReference type="EMBL" id="CP002830">
    <property type="protein sequence ID" value="AEI65364.1"/>
    <property type="molecule type" value="Genomic_DNA"/>
</dbReference>
<dbReference type="AlphaFoldDB" id="F8CNY5"/>
<dbReference type="CDD" id="cd00093">
    <property type="entry name" value="HTH_XRE"/>
    <property type="match status" value="1"/>
</dbReference>
<dbReference type="KEGG" id="mfu:LILAB_17305"/>
<dbReference type="InterPro" id="IPR010982">
    <property type="entry name" value="Lambda_DNA-bd_dom_sf"/>
</dbReference>
<name>F8CNY5_MYXFH</name>
<evidence type="ECO:0000313" key="5">
    <source>
        <dbReference type="Proteomes" id="UP000000488"/>
    </source>
</evidence>